<sequence length="342" mass="39098">MCFLDANFSKYGYSAHLRTRDSGEEDSSSSGDSTFDRKTWHAGRKLGETMRFYQKPIVRQYFHKGLLWRAKEAQEVASYELFIDLFYVGIIATTGDTAAEHPDRESLLRFAITFIMGWKFWSDISLLISWFDSDDVLRRCSVLFILTCLLGFTTNIVDAFEHTYTPLVPFYVAARLFLIINLFWYAYLIPMIRASMIGNGIIALIPVALWIGSIHIGEPGRQGLIWTAILFDLFGGLLTITLQRPGVIQRKIPASWRERLEFFPGTNIEHRIERTNAFVTLVFGSCVLGILYQSSAHMGVNAFFGKAVLGLIQAFTFNWIYFEIDSFNLHTHAIRRHVVSGK</sequence>
<dbReference type="PANTHER" id="PTHR36840:SF1">
    <property type="entry name" value="BLL5714 PROTEIN"/>
    <property type="match status" value="1"/>
</dbReference>
<accession>A0ABR3QLK6</accession>
<feature type="transmembrane region" description="Helical" evidence="1">
    <location>
        <begin position="302"/>
        <end position="322"/>
    </location>
</feature>
<dbReference type="InterPro" id="IPR010640">
    <property type="entry name" value="Low_temperature_requirement_A"/>
</dbReference>
<dbReference type="Pfam" id="PF06772">
    <property type="entry name" value="LtrA"/>
    <property type="match status" value="1"/>
</dbReference>
<proteinExistence type="predicted"/>
<organism evidence="2 3">
    <name type="scientific">Nothophoma quercina</name>
    <dbReference type="NCBI Taxonomy" id="749835"/>
    <lineage>
        <taxon>Eukaryota</taxon>
        <taxon>Fungi</taxon>
        <taxon>Dikarya</taxon>
        <taxon>Ascomycota</taxon>
        <taxon>Pezizomycotina</taxon>
        <taxon>Dothideomycetes</taxon>
        <taxon>Pleosporomycetidae</taxon>
        <taxon>Pleosporales</taxon>
        <taxon>Pleosporineae</taxon>
        <taxon>Didymellaceae</taxon>
        <taxon>Nothophoma</taxon>
    </lineage>
</organism>
<feature type="transmembrane region" description="Helical" evidence="1">
    <location>
        <begin position="140"/>
        <end position="157"/>
    </location>
</feature>
<feature type="transmembrane region" description="Helical" evidence="1">
    <location>
        <begin position="277"/>
        <end position="296"/>
    </location>
</feature>
<evidence type="ECO:0000256" key="1">
    <source>
        <dbReference type="SAM" id="Phobius"/>
    </source>
</evidence>
<keyword evidence="1" id="KW-0812">Transmembrane</keyword>
<evidence type="ECO:0000313" key="2">
    <source>
        <dbReference type="EMBL" id="KAL1593045.1"/>
    </source>
</evidence>
<reference evidence="2 3" key="1">
    <citation type="submission" date="2024-02" db="EMBL/GenBank/DDBJ databases">
        <title>De novo assembly and annotation of 12 fungi associated with fruit tree decline syndrome in Ontario, Canada.</title>
        <authorList>
            <person name="Sulman M."/>
            <person name="Ellouze W."/>
            <person name="Ilyukhin E."/>
        </authorList>
    </citation>
    <scope>NUCLEOTIDE SEQUENCE [LARGE SCALE GENOMIC DNA]</scope>
    <source>
        <strain evidence="2 3">M97-236</strain>
    </source>
</reference>
<feature type="transmembrane region" description="Helical" evidence="1">
    <location>
        <begin position="196"/>
        <end position="217"/>
    </location>
</feature>
<dbReference type="PANTHER" id="PTHR36840">
    <property type="entry name" value="BLL5714 PROTEIN"/>
    <property type="match status" value="1"/>
</dbReference>
<keyword evidence="3" id="KW-1185">Reference proteome</keyword>
<comment type="caution">
    <text evidence="2">The sequence shown here is derived from an EMBL/GenBank/DDBJ whole genome shotgun (WGS) entry which is preliminary data.</text>
</comment>
<gene>
    <name evidence="2" type="ORF">SLS59_009515</name>
</gene>
<evidence type="ECO:0000313" key="3">
    <source>
        <dbReference type="Proteomes" id="UP001521222"/>
    </source>
</evidence>
<feature type="transmembrane region" description="Helical" evidence="1">
    <location>
        <begin position="223"/>
        <end position="242"/>
    </location>
</feature>
<keyword evidence="1" id="KW-1133">Transmembrane helix</keyword>
<keyword evidence="1" id="KW-0472">Membrane</keyword>
<feature type="transmembrane region" description="Helical" evidence="1">
    <location>
        <begin position="169"/>
        <end position="189"/>
    </location>
</feature>
<name>A0ABR3QLK6_9PLEO</name>
<dbReference type="Proteomes" id="UP001521222">
    <property type="component" value="Unassembled WGS sequence"/>
</dbReference>
<protein>
    <submittedName>
        <fullName evidence="2">Uncharacterized protein</fullName>
    </submittedName>
</protein>
<dbReference type="EMBL" id="JAKIXB020000043">
    <property type="protein sequence ID" value="KAL1593045.1"/>
    <property type="molecule type" value="Genomic_DNA"/>
</dbReference>